<accession>A0ACC2XC08</accession>
<reference evidence="1" key="1">
    <citation type="submission" date="2023-04" db="EMBL/GenBank/DDBJ databases">
        <title>Draft Genome sequencing of Naganishia species isolated from polar environments using Oxford Nanopore Technology.</title>
        <authorList>
            <person name="Leo P."/>
            <person name="Venkateswaran K."/>
        </authorList>
    </citation>
    <scope>NUCLEOTIDE SEQUENCE</scope>
    <source>
        <strain evidence="1">DBVPG 5303</strain>
    </source>
</reference>
<keyword evidence="2" id="KW-1185">Reference proteome</keyword>
<protein>
    <submittedName>
        <fullName evidence="1">Uncharacterized protein</fullName>
    </submittedName>
</protein>
<dbReference type="Proteomes" id="UP001234202">
    <property type="component" value="Unassembled WGS sequence"/>
</dbReference>
<name>A0ACC2XC08_9TREE</name>
<comment type="caution">
    <text evidence="1">The sequence shown here is derived from an EMBL/GenBank/DDBJ whole genome shotgun (WGS) entry which is preliminary data.</text>
</comment>
<evidence type="ECO:0000313" key="1">
    <source>
        <dbReference type="EMBL" id="KAJ9121160.1"/>
    </source>
</evidence>
<dbReference type="EMBL" id="JASBWV010000018">
    <property type="protein sequence ID" value="KAJ9121160.1"/>
    <property type="molecule type" value="Genomic_DNA"/>
</dbReference>
<gene>
    <name evidence="1" type="ORF">QFC24_004834</name>
</gene>
<evidence type="ECO:0000313" key="2">
    <source>
        <dbReference type="Proteomes" id="UP001234202"/>
    </source>
</evidence>
<proteinExistence type="predicted"/>
<organism evidence="1 2">
    <name type="scientific">Naganishia onofrii</name>
    <dbReference type="NCBI Taxonomy" id="1851511"/>
    <lineage>
        <taxon>Eukaryota</taxon>
        <taxon>Fungi</taxon>
        <taxon>Dikarya</taxon>
        <taxon>Basidiomycota</taxon>
        <taxon>Agaricomycotina</taxon>
        <taxon>Tremellomycetes</taxon>
        <taxon>Filobasidiales</taxon>
        <taxon>Filobasidiaceae</taxon>
        <taxon>Naganishia</taxon>
    </lineage>
</organism>
<sequence length="765" mass="84021">MGKKVPVVGGVEGAPDTVYQANYRPVYEMVLDKEIIMRRRNDGWINATHILKVANFDKPQRTRILEREVQVGEHEKVQGGYGKSQGTWIPVARGVELAQQYNVFGILRPLLEIVPGEGSPPPAPKHITAAPVRNKKKLQELGNGHPGKGMPVLAPPASIGTGYTMPIHHAVQGPTSVAMTPTLASMMMSRDPSSGQAAPEGDTPRVPDDEEENFTPSPSEKSSSSRTPSPIAPTDHMMGSLNDHMQMQGFYGASEEYALAGGNTLNTGTKRKAEEVDQGGSGMGSQAPASRQRIGGAGQTMMVNPGINQQHAPSVPPEVYGNIILDYFITEKARIPECLIDPPADFDPNIAIDDDGHTALHWACAMGRLRVVKLLLSAGANIFSVNHAEQTALMRSVMFSNNYDVRKFPELYQLLHRSTLNIDKGNRTVFHHIADVALSKGKTHAARYYMETILLHLEDFPRELEDVINFQDEDGETALTLASRARSKRLIRALLDHGADPKIKNRDGKCAEDYILEDERFRSSPTLGDRLRNGAPEVAHFAPQLYHSTAAKAAAGKYVTDVAEMLNGLAQGFDAELQGKEREVNQAEGLLAALKSDIEEAKRTLAEVAEKNATIQAEQQRVLELESQLEGNMAQKYRRSWETWLAEQEQRQQDWDAAGRPDAPEHADLVAATAESYPEEDSMLFMEIDQGRRTRAMLFKQFVTQQAEVGTDEKMTGYRKLIAAACGGIPPNEVDGFLESMRETLESAPAANSETDTKMQGEATI</sequence>